<dbReference type="PANTHER" id="PTHR34220">
    <property type="entry name" value="SENSOR HISTIDINE KINASE YPDA"/>
    <property type="match status" value="1"/>
</dbReference>
<dbReference type="Gene3D" id="3.30.450.20">
    <property type="entry name" value="PAS domain"/>
    <property type="match status" value="2"/>
</dbReference>
<dbReference type="InterPro" id="IPR036890">
    <property type="entry name" value="HATPase_C_sf"/>
</dbReference>
<feature type="domain" description="PAS" evidence="2">
    <location>
        <begin position="142"/>
        <end position="199"/>
    </location>
</feature>
<accession>A0ABM7UIR2</accession>
<dbReference type="Pfam" id="PF06580">
    <property type="entry name" value="His_kinase"/>
    <property type="match status" value="1"/>
</dbReference>
<dbReference type="SUPFAM" id="SSF55785">
    <property type="entry name" value="PYP-like sensor domain (PAS domain)"/>
    <property type="match status" value="2"/>
</dbReference>
<feature type="coiled-coil region" evidence="1">
    <location>
        <begin position="380"/>
        <end position="407"/>
    </location>
</feature>
<dbReference type="InterPro" id="IPR000700">
    <property type="entry name" value="PAS-assoc_C"/>
</dbReference>
<proteinExistence type="predicted"/>
<dbReference type="Proteomes" id="UP000245263">
    <property type="component" value="Chromosome 1"/>
</dbReference>
<name>A0ABM7UIR2_9LEPT</name>
<dbReference type="SMART" id="SM00091">
    <property type="entry name" value="PAS"/>
    <property type="match status" value="2"/>
</dbReference>
<evidence type="ECO:0008006" key="6">
    <source>
        <dbReference type="Google" id="ProtNLM"/>
    </source>
</evidence>
<reference evidence="4 5" key="1">
    <citation type="submission" date="2021-08" db="EMBL/GenBank/DDBJ databases">
        <title>Complete genome sequence of Leptospira kobayashii strain E30.</title>
        <authorList>
            <person name="Nakao R."/>
            <person name="Nakamura S."/>
            <person name="Masuzawa T."/>
            <person name="Koizumi N."/>
        </authorList>
    </citation>
    <scope>NUCLEOTIDE SEQUENCE [LARGE SCALE GENOMIC DNA]</scope>
    <source>
        <strain evidence="4 5">E30</strain>
    </source>
</reference>
<keyword evidence="1" id="KW-0175">Coiled coil</keyword>
<protein>
    <recommendedName>
        <fullName evidence="6">Histidine kinase</fullName>
    </recommendedName>
</protein>
<dbReference type="SMART" id="SM00086">
    <property type="entry name" value="PAC"/>
    <property type="match status" value="1"/>
</dbReference>
<dbReference type="InterPro" id="IPR050640">
    <property type="entry name" value="Bact_2-comp_sensor_kinase"/>
</dbReference>
<sequence>MEKMMELHQWNYAEGWVSDSSKGSFLLEATLFSEKEKKLEQSNPDSSELTRAFDSYFDSDEIVWRNIPENHYSDDFSFFRNMKSVFEIPVFDNKAKKCVLLFYSLEGVQENLVEFIHYAEFIKKNLWRIIESKKNKQLLIENESLLRQILKNMPVLFMETDHLISPISWNTECENVFGYKENEVIGKEQFLIKNLLNPQMNHFSPRVDSRIFDSDFKNWELDLFAKNGKSKTISLSNLSSEFPVSGLRKWFIGIDITRTKEIERELKSSLKELSDFQTALNTVSIVAITDKAGTIIYVNQNFCKISGYSRDELLGHNHRIINSGYHSKDFFKDLWKTISQGKIWKGEIKNKAKDGRFYWVDTTISPIMDENGKPYQYLAIRNDITERKETEEKARHAENNLKILQDRMSPHFLFNTLSIIHSYLQTNPEMADSAILMLADNYRFLTDQANKQLVPFDIEWEFMENYLKLLRLRFSDFIEIEVNKKGDFRKCQLPPLSLQPLVENSYLHGLRNKKGKGLISVNAYIEGTKTHIIIRDNGVGIKAEDTYSRSISNISERLKFYLYESEVKIENHPEGGAVVTVSFEKPKNEELSHLIQND</sequence>
<dbReference type="Gene3D" id="3.30.565.10">
    <property type="entry name" value="Histidine kinase-like ATPase, C-terminal domain"/>
    <property type="match status" value="1"/>
</dbReference>
<evidence type="ECO:0000259" key="3">
    <source>
        <dbReference type="PROSITE" id="PS50113"/>
    </source>
</evidence>
<dbReference type="InterPro" id="IPR010559">
    <property type="entry name" value="Sig_transdc_His_kin_internal"/>
</dbReference>
<feature type="domain" description="PAC" evidence="3">
    <location>
        <begin position="344"/>
        <end position="396"/>
    </location>
</feature>
<dbReference type="PROSITE" id="PS50112">
    <property type="entry name" value="PAS"/>
    <property type="match status" value="2"/>
</dbReference>
<dbReference type="EMBL" id="AP025028">
    <property type="protein sequence ID" value="BDA78652.1"/>
    <property type="molecule type" value="Genomic_DNA"/>
</dbReference>
<dbReference type="Pfam" id="PF13426">
    <property type="entry name" value="PAS_9"/>
    <property type="match status" value="1"/>
</dbReference>
<organism evidence="4 5">
    <name type="scientific">Leptospira kobayashii</name>
    <dbReference type="NCBI Taxonomy" id="1917830"/>
    <lineage>
        <taxon>Bacteria</taxon>
        <taxon>Pseudomonadati</taxon>
        <taxon>Spirochaetota</taxon>
        <taxon>Spirochaetia</taxon>
        <taxon>Leptospirales</taxon>
        <taxon>Leptospiraceae</taxon>
        <taxon>Leptospira</taxon>
    </lineage>
</organism>
<evidence type="ECO:0000313" key="5">
    <source>
        <dbReference type="Proteomes" id="UP000245263"/>
    </source>
</evidence>
<dbReference type="PANTHER" id="PTHR34220:SF7">
    <property type="entry name" value="SENSOR HISTIDINE KINASE YPDA"/>
    <property type="match status" value="1"/>
</dbReference>
<dbReference type="NCBIfam" id="TIGR00229">
    <property type="entry name" value="sensory_box"/>
    <property type="match status" value="2"/>
</dbReference>
<evidence type="ECO:0000259" key="2">
    <source>
        <dbReference type="PROSITE" id="PS50112"/>
    </source>
</evidence>
<keyword evidence="5" id="KW-1185">Reference proteome</keyword>
<dbReference type="InterPro" id="IPR000014">
    <property type="entry name" value="PAS"/>
</dbReference>
<evidence type="ECO:0000256" key="1">
    <source>
        <dbReference type="SAM" id="Coils"/>
    </source>
</evidence>
<dbReference type="PROSITE" id="PS50113">
    <property type="entry name" value="PAC"/>
    <property type="match status" value="1"/>
</dbReference>
<feature type="domain" description="PAS" evidence="2">
    <location>
        <begin position="272"/>
        <end position="329"/>
    </location>
</feature>
<dbReference type="InterPro" id="IPR035965">
    <property type="entry name" value="PAS-like_dom_sf"/>
</dbReference>
<dbReference type="InterPro" id="IPR001610">
    <property type="entry name" value="PAC"/>
</dbReference>
<dbReference type="SUPFAM" id="SSF55874">
    <property type="entry name" value="ATPase domain of HSP90 chaperone/DNA topoisomerase II/histidine kinase"/>
    <property type="match status" value="1"/>
</dbReference>
<dbReference type="CDD" id="cd00130">
    <property type="entry name" value="PAS"/>
    <property type="match status" value="1"/>
</dbReference>
<gene>
    <name evidence="4" type="ORF">LPTSP3_g15820</name>
</gene>
<evidence type="ECO:0000313" key="4">
    <source>
        <dbReference type="EMBL" id="BDA78652.1"/>
    </source>
</evidence>